<evidence type="ECO:0000256" key="6">
    <source>
        <dbReference type="ARBA" id="ARBA00034078"/>
    </source>
</evidence>
<comment type="similarity">
    <text evidence="1">Belongs to the complex I 24 kDa subunit family.</text>
</comment>
<proteinExistence type="inferred from homology"/>
<evidence type="ECO:0000313" key="7">
    <source>
        <dbReference type="EMBL" id="VFU11930.1"/>
    </source>
</evidence>
<gene>
    <name evidence="7" type="primary">hydC</name>
    <name evidence="7" type="ORF">SCFA_120014</name>
</gene>
<dbReference type="AlphaFoldDB" id="A0A485M049"/>
<name>A0A485M049_9ZZZZ</name>
<keyword evidence="5" id="KW-0411">Iron-sulfur</keyword>
<organism evidence="7">
    <name type="scientific">anaerobic digester metagenome</name>
    <dbReference type="NCBI Taxonomy" id="1263854"/>
    <lineage>
        <taxon>unclassified sequences</taxon>
        <taxon>metagenomes</taxon>
        <taxon>ecological metagenomes</taxon>
    </lineage>
</organism>
<dbReference type="Pfam" id="PF01257">
    <property type="entry name" value="2Fe-2S_thioredx"/>
    <property type="match status" value="1"/>
</dbReference>
<evidence type="ECO:0000256" key="3">
    <source>
        <dbReference type="ARBA" id="ARBA00022723"/>
    </source>
</evidence>
<reference evidence="7" key="1">
    <citation type="submission" date="2019-03" db="EMBL/GenBank/DDBJ databases">
        <authorList>
            <person name="Hao L."/>
        </authorList>
    </citation>
    <scope>NUCLEOTIDE SEQUENCE</scope>
</reference>
<dbReference type="InterPro" id="IPR041921">
    <property type="entry name" value="NuoE_N"/>
</dbReference>
<keyword evidence="7" id="KW-0560">Oxidoreductase</keyword>
<dbReference type="CDD" id="cd03064">
    <property type="entry name" value="TRX_Fd_NuoE"/>
    <property type="match status" value="1"/>
</dbReference>
<keyword evidence="3" id="KW-0479">Metal-binding</keyword>
<dbReference type="Gene3D" id="3.40.30.10">
    <property type="entry name" value="Glutaredoxin"/>
    <property type="match status" value="1"/>
</dbReference>
<sequence>MAGIDRTQMEAGLAEFTADQLEKVDEIIGKYKSKPGALIPVLEQVQEVCGYLPMALQYRVAKGLNLPVANVYGVVSFYSFFTMVPRGKHVIRVCLGTACYVRGGQRILEELVHQLGIEPGECTDDRNFSLETVRCLGACGLAPVVVIDEDTHGQMKPAKLPGILAQYQ</sequence>
<dbReference type="EC" id="1.12.1.3" evidence="7"/>
<dbReference type="FunFam" id="3.40.30.10:FF:000015">
    <property type="entry name" value="NADH-quinone oxidoreductase subunit E"/>
    <property type="match status" value="1"/>
</dbReference>
<dbReference type="PIRSF" id="PIRSF000216">
    <property type="entry name" value="NADH_DH_24kDa"/>
    <property type="match status" value="1"/>
</dbReference>
<dbReference type="InterPro" id="IPR002023">
    <property type="entry name" value="NuoE-like"/>
</dbReference>
<dbReference type="InterPro" id="IPR042128">
    <property type="entry name" value="NuoE_dom"/>
</dbReference>
<dbReference type="GO" id="GO:0046872">
    <property type="term" value="F:metal ion binding"/>
    <property type="evidence" value="ECO:0007669"/>
    <property type="project" value="UniProtKB-KW"/>
</dbReference>
<evidence type="ECO:0000256" key="1">
    <source>
        <dbReference type="ARBA" id="ARBA00010643"/>
    </source>
</evidence>
<dbReference type="GO" id="GO:0050583">
    <property type="term" value="F:hydrogen dehydrogenase (NADP+) activity"/>
    <property type="evidence" value="ECO:0007669"/>
    <property type="project" value="UniProtKB-EC"/>
</dbReference>
<dbReference type="NCBIfam" id="NF005722">
    <property type="entry name" value="PRK07539.1-2"/>
    <property type="match status" value="1"/>
</dbReference>
<accession>A0A485M049</accession>
<protein>
    <submittedName>
        <fullName evidence="7">NADP-reducing hydrogenase subunit HndA</fullName>
        <ecNumber evidence="7">1.12.1.3</ecNumber>
    </submittedName>
</protein>
<dbReference type="SUPFAM" id="SSF52833">
    <property type="entry name" value="Thioredoxin-like"/>
    <property type="match status" value="1"/>
</dbReference>
<evidence type="ECO:0000256" key="5">
    <source>
        <dbReference type="ARBA" id="ARBA00023014"/>
    </source>
</evidence>
<dbReference type="PANTHER" id="PTHR43342">
    <property type="entry name" value="NADH-QUINONE OXIDOREDUCTASE, E SUBUNIT"/>
    <property type="match status" value="1"/>
</dbReference>
<evidence type="ECO:0000256" key="2">
    <source>
        <dbReference type="ARBA" id="ARBA00022714"/>
    </source>
</evidence>
<dbReference type="InterPro" id="IPR028431">
    <property type="entry name" value="NADP_DH_HndA-like"/>
</dbReference>
<keyword evidence="2" id="KW-0001">2Fe-2S</keyword>
<dbReference type="GO" id="GO:0051537">
    <property type="term" value="F:2 iron, 2 sulfur cluster binding"/>
    <property type="evidence" value="ECO:0007669"/>
    <property type="project" value="UniProtKB-KW"/>
</dbReference>
<dbReference type="FunFam" id="1.10.10.1590:FF:000001">
    <property type="entry name" value="NADH-quinone oxidoreductase subunit E"/>
    <property type="match status" value="1"/>
</dbReference>
<comment type="cofactor">
    <cofactor evidence="6">
        <name>[2Fe-2S] cluster</name>
        <dbReference type="ChEBI" id="CHEBI:190135"/>
    </cofactor>
</comment>
<keyword evidence="4" id="KW-0408">Iron</keyword>
<dbReference type="PANTHER" id="PTHR43342:SF2">
    <property type="entry name" value="POTENTIAL NAD-REDUCING HYDROGENASE SUBUNIT"/>
    <property type="match status" value="1"/>
</dbReference>
<dbReference type="InterPro" id="IPR036249">
    <property type="entry name" value="Thioredoxin-like_sf"/>
</dbReference>
<dbReference type="PROSITE" id="PS01099">
    <property type="entry name" value="COMPLEX1_24K"/>
    <property type="match status" value="1"/>
</dbReference>
<evidence type="ECO:0000256" key="4">
    <source>
        <dbReference type="ARBA" id="ARBA00023004"/>
    </source>
</evidence>
<dbReference type="Gene3D" id="1.10.10.1590">
    <property type="entry name" value="NADH-quinone oxidoreductase subunit E"/>
    <property type="match status" value="1"/>
</dbReference>
<dbReference type="EMBL" id="CAADRM010000024">
    <property type="protein sequence ID" value="VFU11930.1"/>
    <property type="molecule type" value="Genomic_DNA"/>
</dbReference>